<accession>A0A426ZN49</accession>
<evidence type="ECO:0000313" key="2">
    <source>
        <dbReference type="EMBL" id="RRT65355.1"/>
    </source>
</evidence>
<evidence type="ECO:0000256" key="1">
    <source>
        <dbReference type="SAM" id="MobiDB-lite"/>
    </source>
</evidence>
<comment type="caution">
    <text evidence="2">The sequence shown here is derived from an EMBL/GenBank/DDBJ whole genome shotgun (WGS) entry which is preliminary data.</text>
</comment>
<sequence>MGKSGRFACIGRESDRGRGGGGSDGWGEETRRGRRRGGREAAMKHRRVWSVFGTRCGGGGVDVLATRVAIVLDHE</sequence>
<dbReference type="EMBL" id="AMZH03005840">
    <property type="protein sequence ID" value="RRT65355.1"/>
    <property type="molecule type" value="Genomic_DNA"/>
</dbReference>
<feature type="region of interest" description="Disordered" evidence="1">
    <location>
        <begin position="1"/>
        <end position="43"/>
    </location>
</feature>
<dbReference type="Proteomes" id="UP000287651">
    <property type="component" value="Unassembled WGS sequence"/>
</dbReference>
<organism evidence="2 3">
    <name type="scientific">Ensete ventricosum</name>
    <name type="common">Abyssinian banana</name>
    <name type="synonym">Musa ensete</name>
    <dbReference type="NCBI Taxonomy" id="4639"/>
    <lineage>
        <taxon>Eukaryota</taxon>
        <taxon>Viridiplantae</taxon>
        <taxon>Streptophyta</taxon>
        <taxon>Embryophyta</taxon>
        <taxon>Tracheophyta</taxon>
        <taxon>Spermatophyta</taxon>
        <taxon>Magnoliopsida</taxon>
        <taxon>Liliopsida</taxon>
        <taxon>Zingiberales</taxon>
        <taxon>Musaceae</taxon>
        <taxon>Ensete</taxon>
    </lineage>
</organism>
<gene>
    <name evidence="2" type="ORF">B296_00014496</name>
</gene>
<proteinExistence type="predicted"/>
<reference evidence="2 3" key="1">
    <citation type="journal article" date="2014" name="Agronomy (Basel)">
        <title>A Draft Genome Sequence for Ensete ventricosum, the Drought-Tolerant Tree Against Hunger.</title>
        <authorList>
            <person name="Harrison J."/>
            <person name="Moore K.A."/>
            <person name="Paszkiewicz K."/>
            <person name="Jones T."/>
            <person name="Grant M."/>
            <person name="Ambacheew D."/>
            <person name="Muzemil S."/>
            <person name="Studholme D.J."/>
        </authorList>
    </citation>
    <scope>NUCLEOTIDE SEQUENCE [LARGE SCALE GENOMIC DNA]</scope>
</reference>
<name>A0A426ZN49_ENSVE</name>
<dbReference type="AlphaFoldDB" id="A0A426ZN49"/>
<evidence type="ECO:0000313" key="3">
    <source>
        <dbReference type="Proteomes" id="UP000287651"/>
    </source>
</evidence>
<protein>
    <submittedName>
        <fullName evidence="2">Uncharacterized protein</fullName>
    </submittedName>
</protein>